<sequence length="51" mass="5864">MTLELIVFFSAAPHTRPLTCHVTNRLSHWRLLPPRCTSPPSVLWSIRSFSC</sequence>
<dbReference type="AlphaFoldDB" id="A0A8J4X740"/>
<comment type="caution">
    <text evidence="1">The sequence shown here is derived from an EMBL/GenBank/DDBJ whole genome shotgun (WGS) entry which is preliminary data.</text>
</comment>
<gene>
    <name evidence="1" type="ORF">DAT39_023429</name>
</gene>
<proteinExistence type="predicted"/>
<keyword evidence="2" id="KW-1185">Reference proteome</keyword>
<name>A0A8J4X740_CLAMG</name>
<dbReference type="EMBL" id="QNUK01001717">
    <property type="protein sequence ID" value="KAF5880070.1"/>
    <property type="molecule type" value="Genomic_DNA"/>
</dbReference>
<evidence type="ECO:0000313" key="2">
    <source>
        <dbReference type="Proteomes" id="UP000727407"/>
    </source>
</evidence>
<evidence type="ECO:0000313" key="1">
    <source>
        <dbReference type="EMBL" id="KAF5880070.1"/>
    </source>
</evidence>
<accession>A0A8J4X740</accession>
<dbReference type="Proteomes" id="UP000727407">
    <property type="component" value="Unassembled WGS sequence"/>
</dbReference>
<protein>
    <submittedName>
        <fullName evidence="1">Uncharacterized protein</fullName>
    </submittedName>
</protein>
<organism evidence="1 2">
    <name type="scientific">Clarias magur</name>
    <name type="common">Asian catfish</name>
    <name type="synonym">Macropteronotus magur</name>
    <dbReference type="NCBI Taxonomy" id="1594786"/>
    <lineage>
        <taxon>Eukaryota</taxon>
        <taxon>Metazoa</taxon>
        <taxon>Chordata</taxon>
        <taxon>Craniata</taxon>
        <taxon>Vertebrata</taxon>
        <taxon>Euteleostomi</taxon>
        <taxon>Actinopterygii</taxon>
        <taxon>Neopterygii</taxon>
        <taxon>Teleostei</taxon>
        <taxon>Ostariophysi</taxon>
        <taxon>Siluriformes</taxon>
        <taxon>Clariidae</taxon>
        <taxon>Clarias</taxon>
    </lineage>
</organism>
<reference evidence="1" key="1">
    <citation type="submission" date="2020-07" db="EMBL/GenBank/DDBJ databases">
        <title>Clarias magur genome sequencing, assembly and annotation.</title>
        <authorList>
            <person name="Kushwaha B."/>
            <person name="Kumar R."/>
            <person name="Das P."/>
            <person name="Joshi C.G."/>
            <person name="Kumar D."/>
            <person name="Nagpure N.S."/>
            <person name="Pandey M."/>
            <person name="Agarwal S."/>
            <person name="Srivastava S."/>
            <person name="Singh M."/>
            <person name="Sahoo L."/>
            <person name="Jayasankar P."/>
            <person name="Meher P.K."/>
            <person name="Koringa P.G."/>
            <person name="Iquebal M.A."/>
            <person name="Das S.P."/>
            <person name="Bit A."/>
            <person name="Patnaik S."/>
            <person name="Patel N."/>
            <person name="Shah T.M."/>
            <person name="Hinsu A."/>
            <person name="Jena J.K."/>
        </authorList>
    </citation>
    <scope>NUCLEOTIDE SEQUENCE</scope>
    <source>
        <strain evidence="1">CIFAMagur01</strain>
        <tissue evidence="1">Testis</tissue>
    </source>
</reference>